<evidence type="ECO:0000313" key="3">
    <source>
        <dbReference type="EMBL" id="UWS34130.1"/>
    </source>
</evidence>
<gene>
    <name evidence="3" type="ORF">NYP84_02690</name>
</gene>
<organism evidence="3 4">
    <name type="scientific">Erwinia pyrifoliae</name>
    <dbReference type="NCBI Taxonomy" id="79967"/>
    <lineage>
        <taxon>Bacteria</taxon>
        <taxon>Pseudomonadati</taxon>
        <taxon>Pseudomonadota</taxon>
        <taxon>Gammaproteobacteria</taxon>
        <taxon>Enterobacterales</taxon>
        <taxon>Erwiniaceae</taxon>
        <taxon>Erwinia</taxon>
    </lineage>
</organism>
<name>A0ABY5XAI6_ERWPY</name>
<dbReference type="PANTHER" id="PTHR43377:SF1">
    <property type="entry name" value="BILIVERDIN REDUCTASE A"/>
    <property type="match status" value="1"/>
</dbReference>
<proteinExistence type="predicted"/>
<dbReference type="RefSeq" id="WP_259826091.1">
    <property type="nucleotide sequence ID" value="NZ_CP103445.1"/>
</dbReference>
<dbReference type="InterPro" id="IPR055170">
    <property type="entry name" value="GFO_IDH_MocA-like_dom"/>
</dbReference>
<evidence type="ECO:0000259" key="1">
    <source>
        <dbReference type="Pfam" id="PF01408"/>
    </source>
</evidence>
<evidence type="ECO:0000259" key="2">
    <source>
        <dbReference type="Pfam" id="PF22725"/>
    </source>
</evidence>
<reference evidence="3" key="1">
    <citation type="submission" date="2022-07" db="EMBL/GenBank/DDBJ databases">
        <title>Genetic diversity of Erwinia pyrifoliae.</title>
        <authorList>
            <person name="Park D.S."/>
            <person name="Ham H."/>
        </authorList>
    </citation>
    <scope>NUCLEOTIDE SEQUENCE</scope>
    <source>
        <strain evidence="3">CP201486</strain>
    </source>
</reference>
<dbReference type="PANTHER" id="PTHR43377">
    <property type="entry name" value="BILIVERDIN REDUCTASE A"/>
    <property type="match status" value="1"/>
</dbReference>
<dbReference type="InterPro" id="IPR051450">
    <property type="entry name" value="Gfo/Idh/MocA_Oxidoreductases"/>
</dbReference>
<dbReference type="InterPro" id="IPR000683">
    <property type="entry name" value="Gfo/Idh/MocA-like_OxRdtase_N"/>
</dbReference>
<dbReference type="Pfam" id="PF01408">
    <property type="entry name" value="GFO_IDH_MocA"/>
    <property type="match status" value="1"/>
</dbReference>
<dbReference type="EMBL" id="CP103445">
    <property type="protein sequence ID" value="UWS34130.1"/>
    <property type="molecule type" value="Genomic_DNA"/>
</dbReference>
<dbReference type="InterPro" id="IPR036291">
    <property type="entry name" value="NAD(P)-bd_dom_sf"/>
</dbReference>
<accession>A0ABY5XAI6</accession>
<feature type="domain" description="Gfo/Idh/MocA-like oxidoreductase N-terminal" evidence="1">
    <location>
        <begin position="3"/>
        <end position="111"/>
    </location>
</feature>
<dbReference type="Proteomes" id="UP001058553">
    <property type="component" value="Chromosome"/>
</dbReference>
<dbReference type="Gene3D" id="3.30.360.10">
    <property type="entry name" value="Dihydrodipicolinate Reductase, domain 2"/>
    <property type="match status" value="1"/>
</dbReference>
<dbReference type="Gene3D" id="3.40.50.720">
    <property type="entry name" value="NAD(P)-binding Rossmann-like Domain"/>
    <property type="match status" value="1"/>
</dbReference>
<dbReference type="SUPFAM" id="SSF51735">
    <property type="entry name" value="NAD(P)-binding Rossmann-fold domains"/>
    <property type="match status" value="1"/>
</dbReference>
<dbReference type="Pfam" id="PF22725">
    <property type="entry name" value="GFO_IDH_MocA_C3"/>
    <property type="match status" value="1"/>
</dbReference>
<dbReference type="SUPFAM" id="SSF55347">
    <property type="entry name" value="Glyceraldehyde-3-phosphate dehydrogenase-like, C-terminal domain"/>
    <property type="match status" value="1"/>
</dbReference>
<sequence length="340" mass="37562">MIIGIVGCGGIARAHVCALSLNTLVTGLALYDVNEDSMRQLSEIGTLPVIRCQNLKQLADMSQGFVICTPNNLHVSVAEEVLRYKPIPFVCEKPLSTDLNSARYLQSIAPEGSIVSFNYRYNRVIATIMQLIKDRELGDLHFFSAEFNKNSALTRHHLTWRDSARQSKSKSNGALGDLSCHLLDLFCLMGESPVALNGIRTVKGTRVAEKSDGLVEVDDNGYVMGCSEKGAYFRIHASKSETGKDLGLHMQIVLEKGEIGYSTHHENSLLLSLFNDTATETIAFDGMKRLPDPPRELPFWSDSFIHLHNDWCGLIKHGTSAPMLADLSSGLHIQEIIEAF</sequence>
<protein>
    <submittedName>
        <fullName evidence="3">Gfo/Idh/MocA family oxidoreductase</fullName>
    </submittedName>
</protein>
<feature type="domain" description="GFO/IDH/MocA-like oxidoreductase" evidence="2">
    <location>
        <begin position="126"/>
        <end position="259"/>
    </location>
</feature>
<keyword evidence="4" id="KW-1185">Reference proteome</keyword>
<evidence type="ECO:0000313" key="4">
    <source>
        <dbReference type="Proteomes" id="UP001058553"/>
    </source>
</evidence>